<dbReference type="SUPFAM" id="SSF52777">
    <property type="entry name" value="CoA-dependent acyltransferases"/>
    <property type="match status" value="2"/>
</dbReference>
<reference evidence="6 7" key="1">
    <citation type="submission" date="2021-03" db="EMBL/GenBank/DDBJ databases">
        <title>Sequencing the genomes of 1000 actinobacteria strains.</title>
        <authorList>
            <person name="Klenk H.-P."/>
        </authorList>
    </citation>
    <scope>NUCLEOTIDE SEQUENCE [LARGE SCALE GENOMIC DNA]</scope>
    <source>
        <strain evidence="6 7">DSM 46670</strain>
    </source>
</reference>
<dbReference type="Gene3D" id="3.30.559.10">
    <property type="entry name" value="Chloramphenicol acetyltransferase-like domain"/>
    <property type="match status" value="1"/>
</dbReference>
<dbReference type="InterPro" id="IPR010071">
    <property type="entry name" value="AA_adenyl_dom"/>
</dbReference>
<dbReference type="Pfam" id="PF07993">
    <property type="entry name" value="NAD_binding_4"/>
    <property type="match status" value="1"/>
</dbReference>
<accession>A0ABS4TYC1</accession>
<dbReference type="PROSITE" id="PS50075">
    <property type="entry name" value="CARRIER"/>
    <property type="match status" value="1"/>
</dbReference>
<dbReference type="InterPro" id="IPR001242">
    <property type="entry name" value="Condensation_dom"/>
</dbReference>
<dbReference type="InterPro" id="IPR009081">
    <property type="entry name" value="PP-bd_ACP"/>
</dbReference>
<dbReference type="InterPro" id="IPR023213">
    <property type="entry name" value="CAT-like_dom_sf"/>
</dbReference>
<dbReference type="PANTHER" id="PTHR44845">
    <property type="entry name" value="CARRIER DOMAIN-CONTAINING PROTEIN"/>
    <property type="match status" value="1"/>
</dbReference>
<protein>
    <submittedName>
        <fullName evidence="6">Amino acid adenylation domain-containing protein/thioester reductase-like protein</fullName>
    </submittedName>
</protein>
<dbReference type="Gene3D" id="3.30.300.30">
    <property type="match status" value="1"/>
</dbReference>
<dbReference type="InterPro" id="IPR013120">
    <property type="entry name" value="FAR_NAD-bd"/>
</dbReference>
<dbReference type="SUPFAM" id="SSF56801">
    <property type="entry name" value="Acetyl-CoA synthetase-like"/>
    <property type="match status" value="1"/>
</dbReference>
<dbReference type="RefSeq" id="WP_209646200.1">
    <property type="nucleotide sequence ID" value="NZ_JAGINW010000001.1"/>
</dbReference>
<evidence type="ECO:0000259" key="5">
    <source>
        <dbReference type="PROSITE" id="PS50075"/>
    </source>
</evidence>
<dbReference type="InterPro" id="IPR000873">
    <property type="entry name" value="AMP-dep_synth/lig_dom"/>
</dbReference>
<gene>
    <name evidence="6" type="ORF">JOF56_009786</name>
</gene>
<proteinExistence type="predicted"/>
<evidence type="ECO:0000256" key="3">
    <source>
        <dbReference type="ARBA" id="ARBA00022553"/>
    </source>
</evidence>
<comment type="caution">
    <text evidence="6">The sequence shown here is derived from an EMBL/GenBank/DDBJ whole genome shotgun (WGS) entry which is preliminary data.</text>
</comment>
<evidence type="ECO:0000256" key="1">
    <source>
        <dbReference type="ARBA" id="ARBA00001957"/>
    </source>
</evidence>
<dbReference type="Pfam" id="PF00668">
    <property type="entry name" value="Condensation"/>
    <property type="match status" value="1"/>
</dbReference>
<dbReference type="Gene3D" id="3.40.50.12780">
    <property type="entry name" value="N-terminal domain of ligase-like"/>
    <property type="match status" value="1"/>
</dbReference>
<name>A0ABS4TYC1_9PSEU</name>
<dbReference type="InterPro" id="IPR025110">
    <property type="entry name" value="AMP-bd_C"/>
</dbReference>
<organism evidence="6 7">
    <name type="scientific">Kibdelosporangium banguiense</name>
    <dbReference type="NCBI Taxonomy" id="1365924"/>
    <lineage>
        <taxon>Bacteria</taxon>
        <taxon>Bacillati</taxon>
        <taxon>Actinomycetota</taxon>
        <taxon>Actinomycetes</taxon>
        <taxon>Pseudonocardiales</taxon>
        <taxon>Pseudonocardiaceae</taxon>
        <taxon>Kibdelosporangium</taxon>
    </lineage>
</organism>
<evidence type="ECO:0000313" key="7">
    <source>
        <dbReference type="Proteomes" id="UP001519332"/>
    </source>
</evidence>
<keyword evidence="3" id="KW-0597">Phosphoprotein</keyword>
<dbReference type="InterPro" id="IPR036736">
    <property type="entry name" value="ACP-like_sf"/>
</dbReference>
<dbReference type="InterPro" id="IPR020845">
    <property type="entry name" value="AMP-binding_CS"/>
</dbReference>
<evidence type="ECO:0000256" key="2">
    <source>
        <dbReference type="ARBA" id="ARBA00022450"/>
    </source>
</evidence>
<evidence type="ECO:0000256" key="4">
    <source>
        <dbReference type="ARBA" id="ARBA00022598"/>
    </source>
</evidence>
<dbReference type="Pfam" id="PF13193">
    <property type="entry name" value="AMP-binding_C"/>
    <property type="match status" value="1"/>
</dbReference>
<dbReference type="InterPro" id="IPR036291">
    <property type="entry name" value="NAD(P)-bd_dom_sf"/>
</dbReference>
<dbReference type="CDD" id="cd05930">
    <property type="entry name" value="A_NRPS"/>
    <property type="match status" value="1"/>
</dbReference>
<dbReference type="Proteomes" id="UP001519332">
    <property type="component" value="Unassembled WGS sequence"/>
</dbReference>
<sequence>MTTVDNRSSFSGALQLAIARHGAVAAEPLSAEQRRLWLLGGISGARWATVLGRYHTAAPVDPAEIQLRLGEAAARHEALRSVFTTVQGRPVRLVLPTIDTAFRLADLSATDSHSRTHITTALNEPFSVEHGPLLRVLLLQAGDHSEIVLVGLRLVLDETSLNLLAGELLAAPGSAGGPPLSTVIEAGEARLRQPDVAGRVAEWGRWLSAPAATEIPGERQRPAIKNMETGSVVVTLPHNSQQTTDDWTATATAAWLGLLMRYQATTEAMTAVRITRPASVSQVVGPLDGIRPVRGSLEPGGALRDLLPAVTQQIRTPTVDVPFAHLLDVVPPRRDVSRAPYVQTLVHVAGDNDSGIISVPPGAGTTDYDIELTVWVAESVIRLQLDYDRQLFSEDQVRTIATQFGTLLNLLADGPDGVALDSVSLLDEKSAVQAVLAGTGDRVPIEAVSLLDVFRRQAGRTPDNPAVRMGEQTLTYAEFGTRVQLIAAELVRRGVEPGHRVAVWLRRSPDAIAGFLGVLAAGAAFVPVDPAHPEDRVRYLLDDSDPALVLTETAVHAAHAVGDVGKPVVLIDQLTAAVPEVTLPEPLGEDAAYLIYTSGSTGRPKGALVRHESVVNNVRWRQRQWSLTPSDVVLHNHAFSFDPSVWAIFWPLSTGACVELASEQDMNDPSALVRVVRDGKVTVIGGVPSLLGLLLDHPAAGECTQVRLVLSGAEPLTPALLNRIAATWSAQAANLYGPTEATIDAAAYRIPADEYPVPVPIGRPVDNAGMHVVDPALQPVPAGIPGEIVITGAGLATGYHRRPSLTAARFLPDPFSGVTGARLYRTGDLGRRLRDGTVQFLGRVDDQVKIRGHRIELPEVENAVRVAADGAETVVVALDAGTERARLAAAVVTTRHTVEDLRTALRAELPEYMIPERVHLVSELPRTPTGKVDRLGLARQLAETSSPHEVRTAPRTELEQSVADAFRRVLRMDQLDVHADFFELGGTSMMIARLSETLSAQHDVQIPLHEFFQTPTVAGVAETISVYRRDGLSGVLARRHAAMLEADGTLDDAITPEGLPRADWRDPSRVLLTGATGYLGLHLVEQLLRRTAAEVVCLCRADDEEHALQRLREGFALYEISVEDQLHRVRCVVGDLAGPLLGLPQQVWDELAGTVDVIYHNGALVNFVYPYSALKAPNVTGTQRIIELACTTRLKAVHYISTIDTLLATHSPRPFLENDAPLHSAVGVPAGYTGSKWVAEKVVDAARRRGIPVTVFRPGLILGHTATGAVQTIDYLLVAMRGFLPMKILPEYPRIFDIVPVDYVAAAVVHISREPEALGEFFHLFNPAPVPLSTFCDWVASYGYEFDIVPFAEGRRRALGTEPGHPLYPLVPLIRDADPEPHRALDPRHANEVEPARECAGTLRLLAGSGIGCPPTTEQAAHDVLDYLVRIGFLPAPAAIAAE</sequence>
<dbReference type="Gene3D" id="3.30.559.30">
    <property type="entry name" value="Nonribosomal peptide synthetase, condensation domain"/>
    <property type="match status" value="1"/>
</dbReference>
<dbReference type="SUPFAM" id="SSF47336">
    <property type="entry name" value="ACP-like"/>
    <property type="match status" value="1"/>
</dbReference>
<dbReference type="Gene3D" id="1.10.1200.10">
    <property type="entry name" value="ACP-like"/>
    <property type="match status" value="1"/>
</dbReference>
<dbReference type="Pfam" id="PF00550">
    <property type="entry name" value="PP-binding"/>
    <property type="match status" value="1"/>
</dbReference>
<dbReference type="NCBIfam" id="TIGR01733">
    <property type="entry name" value="AA-adenyl-dom"/>
    <property type="match status" value="1"/>
</dbReference>
<dbReference type="CDD" id="cd05235">
    <property type="entry name" value="SDR_e1"/>
    <property type="match status" value="1"/>
</dbReference>
<keyword evidence="4" id="KW-0436">Ligase</keyword>
<keyword evidence="2" id="KW-0596">Phosphopantetheine</keyword>
<keyword evidence="7" id="KW-1185">Reference proteome</keyword>
<dbReference type="Gene3D" id="3.40.50.720">
    <property type="entry name" value="NAD(P)-binding Rossmann-like Domain"/>
    <property type="match status" value="1"/>
</dbReference>
<dbReference type="InterPro" id="IPR010080">
    <property type="entry name" value="Thioester_reductase-like_dom"/>
</dbReference>
<feature type="domain" description="Carrier" evidence="5">
    <location>
        <begin position="953"/>
        <end position="1028"/>
    </location>
</feature>
<dbReference type="NCBIfam" id="TIGR01746">
    <property type="entry name" value="Thioester-redct"/>
    <property type="match status" value="1"/>
</dbReference>
<dbReference type="PANTHER" id="PTHR44845:SF6">
    <property type="entry name" value="BETA-ALANINE-ACTIVATING ENZYME"/>
    <property type="match status" value="1"/>
</dbReference>
<dbReference type="Pfam" id="PF00501">
    <property type="entry name" value="AMP-binding"/>
    <property type="match status" value="1"/>
</dbReference>
<dbReference type="PROSITE" id="PS00455">
    <property type="entry name" value="AMP_BINDING"/>
    <property type="match status" value="1"/>
</dbReference>
<dbReference type="InterPro" id="IPR045851">
    <property type="entry name" value="AMP-bd_C_sf"/>
</dbReference>
<dbReference type="InterPro" id="IPR042099">
    <property type="entry name" value="ANL_N_sf"/>
</dbReference>
<dbReference type="EMBL" id="JAGINW010000001">
    <property type="protein sequence ID" value="MBP2329401.1"/>
    <property type="molecule type" value="Genomic_DNA"/>
</dbReference>
<comment type="cofactor">
    <cofactor evidence="1">
        <name>pantetheine 4'-phosphate</name>
        <dbReference type="ChEBI" id="CHEBI:47942"/>
    </cofactor>
</comment>
<evidence type="ECO:0000313" key="6">
    <source>
        <dbReference type="EMBL" id="MBP2329401.1"/>
    </source>
</evidence>
<dbReference type="SUPFAM" id="SSF51735">
    <property type="entry name" value="NAD(P)-binding Rossmann-fold domains"/>
    <property type="match status" value="1"/>
</dbReference>